<dbReference type="EMBL" id="BASD01000005">
    <property type="protein sequence ID" value="GAD18388.1"/>
    <property type="molecule type" value="Genomic_DNA"/>
</dbReference>
<sequence>MSKAVSKRRLNIFIILFIILSTLFGGFMLLSNGINIKQIKIANIQISGFYLKLNNKFILHIQQIDISKILAKKQSTNLDDSSFDIQEVSDYVKYVLWGIAYFEELKVKNIILNSDYEASIDYNGKQYALTFPQVKAVFDIQNKDDKILIDIKQLALLHSSIDIAGRLIYAPSDKQLGFGLVLSPQQEKITRFFLQGSTNFKTLHVQTKTSKLKNLDFLHQLIEQNLSEQMIITLNKWFFDSLKYDSIELKNASFNLQLNTRNFYKSLLQNTKLNLIINKPQYSLESSLPNITAEEAKLEIVDSKALLSFKQPLYANNNLEGSNLSFVLEDEIPTLHIALLSNHLIYNQELKQMLHHFGIAIPVDSIQGNITGDILISLGFAPNATNVGTKGSITLENGIVYVADTYVATKQAQAMIAINPLAGEYGININTIHTTYQNMFDIDTQTKINLLDKKLTTNLIVHALRVSTNPEINQQLLSPQDIFKNLDKIDSDTFESAESQDKSKSQENQNQENQQNLENSENLENPQNLNESIEPPTNPITQNFNHIIASSLQSTLKYIHHIHYAQNNATSTDVPLSPTLPQPAQPQPAQPQSIQIENPNAPTKTEAEANLPTFAKPDTSLAPEESTLNLQDDDQDNQNNNKNNDTDNTKDSTQINEPKTPQSNQNINPNQNINQNLQSTQNTKESSGISESTNTQNSAPLDSSSLDSSSQTTNQAQSSQANQELNEPDESNQNLEQTAKKTEQPTINTANKPTHKSALKLDFKKPMSQEQMQKAIIALIQEEENDKFTYDIFKATQEDFPPLQIQVDFSTPTIHINIEQLKTYIDIFSDEIRFNIADFSQFSPYSPLMNFLGLKEGDALIYLQDATNFKFKINILNYPSFILNKKGQVIRNFSFYGDLHNGKLNVKSDDDLIALQFVDNSVWTTFKNIDIDINMLLTSQVPAIENIFNAPGGKTEVFSKEQIQNENAFLRQKRRYERQNGIKPRIVSIDAQNTTGFFKDIILPFDEVNAKIRDGRIVADATYKNGIANIDIIRGNVLFKAGNFSSEFLNKVIKSNIVEGGLFGINGIYRQDVFNGEVTMQNTTFKGFAIIQNVISLIDTIPSLIMFRNPNLGAQGYEVSKGKILISLNTQYVGLESINLVGKTMDVKGDGVIELESGEVDIGLSISTLKSLSGILNKIPIAGYLILGEEGKVTTQVGIKGTISNPKTQVSLAEDLLKTPLKIIERVFSPIDMIVDEMRKGID</sequence>
<feature type="compositionally biased region" description="Low complexity" evidence="1">
    <location>
        <begin position="661"/>
        <end position="679"/>
    </location>
</feature>
<comment type="caution">
    <text evidence="4">The sequence shown here is derived from an EMBL/GenBank/DDBJ whole genome shotgun (WGS) entry which is preliminary data.</text>
</comment>
<feature type="compositionally biased region" description="Low complexity" evidence="1">
    <location>
        <begin position="701"/>
        <end position="723"/>
    </location>
</feature>
<name>T1DV29_9HELI</name>
<evidence type="ECO:0000256" key="2">
    <source>
        <dbReference type="SAM" id="Phobius"/>
    </source>
</evidence>
<accession>T1DV29</accession>
<keyword evidence="2" id="KW-0472">Membrane</keyword>
<feature type="transmembrane region" description="Helical" evidence="2">
    <location>
        <begin position="12"/>
        <end position="30"/>
    </location>
</feature>
<feature type="compositionally biased region" description="Low complexity" evidence="1">
    <location>
        <begin position="506"/>
        <end position="532"/>
    </location>
</feature>
<keyword evidence="2" id="KW-0812">Transmembrane</keyword>
<keyword evidence="5" id="KW-1185">Reference proteome</keyword>
<dbReference type="RefSeq" id="WP_023946960.1">
    <property type="nucleotide sequence ID" value="NZ_BASD01000005.1"/>
</dbReference>
<dbReference type="Pfam" id="PF13116">
    <property type="entry name" value="YhdP"/>
    <property type="match status" value="1"/>
</dbReference>
<feature type="region of interest" description="Disordered" evidence="1">
    <location>
        <begin position="615"/>
        <end position="758"/>
    </location>
</feature>
<organism evidence="4 5">
    <name type="scientific">Helicobacter fennelliae MRY12-0050</name>
    <dbReference type="NCBI Taxonomy" id="1325130"/>
    <lineage>
        <taxon>Bacteria</taxon>
        <taxon>Pseudomonadati</taxon>
        <taxon>Campylobacterota</taxon>
        <taxon>Epsilonproteobacteria</taxon>
        <taxon>Campylobacterales</taxon>
        <taxon>Helicobacteraceae</taxon>
        <taxon>Helicobacter</taxon>
    </lineage>
</organism>
<evidence type="ECO:0000259" key="3">
    <source>
        <dbReference type="Pfam" id="PF13116"/>
    </source>
</evidence>
<feature type="compositionally biased region" description="Pro residues" evidence="1">
    <location>
        <begin position="578"/>
        <end position="589"/>
    </location>
</feature>
<feature type="compositionally biased region" description="Polar residues" evidence="1">
    <location>
        <begin position="680"/>
        <end position="700"/>
    </location>
</feature>
<dbReference type="InterPro" id="IPR025263">
    <property type="entry name" value="YhdP_central"/>
</dbReference>
<dbReference type="AlphaFoldDB" id="T1DV29"/>
<dbReference type="Proteomes" id="UP000018143">
    <property type="component" value="Unassembled WGS sequence"/>
</dbReference>
<dbReference type="eggNOG" id="COG2982">
    <property type="taxonomic scope" value="Bacteria"/>
</dbReference>
<gene>
    <name evidence="4" type="ORF">HFN_2316</name>
</gene>
<keyword evidence="2" id="KW-1133">Transmembrane helix</keyword>
<feature type="region of interest" description="Disordered" evidence="1">
    <location>
        <begin position="493"/>
        <end position="541"/>
    </location>
</feature>
<feature type="region of interest" description="Disordered" evidence="1">
    <location>
        <begin position="570"/>
        <end position="597"/>
    </location>
</feature>
<dbReference type="STRING" id="1325130.HFN_2316"/>
<protein>
    <recommendedName>
        <fullName evidence="3">YhdP central domain-containing protein</fullName>
    </recommendedName>
</protein>
<proteinExistence type="predicted"/>
<evidence type="ECO:0000256" key="1">
    <source>
        <dbReference type="SAM" id="MobiDB-lite"/>
    </source>
</evidence>
<reference evidence="4 5" key="1">
    <citation type="journal article" date="2013" name="Genome Announc.">
        <title>Draft Genome Sequence of Helicobacter fennelliae Strain MRY12-0050, Isolated from a Bacteremia Patient.</title>
        <authorList>
            <person name="Rimbara E."/>
            <person name="Matsui M."/>
            <person name="Mori S."/>
            <person name="Suzuki S."/>
            <person name="Suzuki M."/>
            <person name="Kim H."/>
            <person name="Sekizuka T."/>
            <person name="Kuroda M."/>
            <person name="Shibayama K."/>
        </authorList>
    </citation>
    <scope>NUCLEOTIDE SEQUENCE [LARGE SCALE GENOMIC DNA]</scope>
    <source>
        <strain evidence="4 5">MRY12-0050</strain>
    </source>
</reference>
<evidence type="ECO:0000313" key="5">
    <source>
        <dbReference type="Proteomes" id="UP000018143"/>
    </source>
</evidence>
<evidence type="ECO:0000313" key="4">
    <source>
        <dbReference type="EMBL" id="GAD18388.1"/>
    </source>
</evidence>
<feature type="domain" description="YhdP central" evidence="3">
    <location>
        <begin position="950"/>
        <end position="1207"/>
    </location>
</feature>